<sequence length="522" mass="57631">MKKSFRQICSQVSIGVFACSMIVNVPVFAEEEDPKEPIKDVVKIEQVEAEEESASPQKSAFSINSYSLVNEKGEPIETLKKGDVFTLIVTATDPNVSTEKALEQKEVDKINQSIHSLNIDRLTDDFSGGQDVQAILLSQKQEPLKVKILFKDVKWKGKGDAFRFQIGYAALDIQYTAHTIEIKECSEEVKEPENTGSDAEQPSDTIVDDNMSWSGGSSGGGFEGSSQTIKTAAPNLIVKKYSYGKDPIYAGKEFQLSLEFFNTSKTLACENIVVSLETGDGLSIANSSNTFYFESLGAQASKTINLTMKALSIEKNMSAVIDVNFRYDYVADQERINQTMAEKISIPIYLKDRFEIQEPTLPEMASVGSECVVSFNYVNKGKSTLSNVEAKVEGDIPALQKVQNVGNIDPGTSGSIDVILTPDQPGIQKATILLSYENANEELVEKKFPIELNVEDMAPMTPDDSMDAIPEEEKSSPWGWVLGLIALLGAGAVIVFLKKRHKKKQQKEHHEDLDFDDEDLKE</sequence>
<dbReference type="STRING" id="1862672.BO225_10695"/>
<reference evidence="4 5" key="1">
    <citation type="submission" date="2016-11" db="EMBL/GenBank/DDBJ databases">
        <title>Description of two novel members of the family Erysipelotrichaceae: Ileibacterium lipovorans gen. nov., sp. nov. and Dubosiella newyorkensis, gen. nov., sp. nov.</title>
        <authorList>
            <person name="Cox L.M."/>
            <person name="Sohn J."/>
            <person name="Tyrrell K.L."/>
            <person name="Citron D.M."/>
            <person name="Lawson P.A."/>
            <person name="Patel N.B."/>
            <person name="Iizumi T."/>
            <person name="Perez-Perez G.I."/>
            <person name="Goldstein E.J."/>
            <person name="Blaser M.J."/>
        </authorList>
    </citation>
    <scope>NUCLEOTIDE SEQUENCE [LARGE SCALE GENOMIC DNA]</scope>
    <source>
        <strain evidence="4 5">NYU-BL-A4</strain>
    </source>
</reference>
<feature type="region of interest" description="Disordered" evidence="1">
    <location>
        <begin position="186"/>
        <end position="210"/>
    </location>
</feature>
<protein>
    <recommendedName>
        <fullName evidence="6">CARDB domain-containing protein</fullName>
    </recommendedName>
</protein>
<comment type="caution">
    <text evidence="4">The sequence shown here is derived from an EMBL/GenBank/DDBJ whole genome shotgun (WGS) entry which is preliminary data.</text>
</comment>
<name>A0A1U7NK21_9FIRM</name>
<evidence type="ECO:0008006" key="6">
    <source>
        <dbReference type="Google" id="ProtNLM"/>
    </source>
</evidence>
<dbReference type="RefSeq" id="WP_076342235.1">
    <property type="nucleotide sequence ID" value="NZ_CAPDDE010000012.1"/>
</dbReference>
<feature type="compositionally biased region" description="Polar residues" evidence="1">
    <location>
        <begin position="194"/>
        <end position="204"/>
    </location>
</feature>
<keyword evidence="2" id="KW-1133">Transmembrane helix</keyword>
<evidence type="ECO:0000256" key="2">
    <source>
        <dbReference type="SAM" id="Phobius"/>
    </source>
</evidence>
<evidence type="ECO:0000256" key="3">
    <source>
        <dbReference type="SAM" id="SignalP"/>
    </source>
</evidence>
<evidence type="ECO:0000313" key="4">
    <source>
        <dbReference type="EMBL" id="OLU44346.1"/>
    </source>
</evidence>
<dbReference type="Gene3D" id="2.60.40.10">
    <property type="entry name" value="Immunoglobulins"/>
    <property type="match status" value="1"/>
</dbReference>
<dbReference type="Proteomes" id="UP000186705">
    <property type="component" value="Unassembled WGS sequence"/>
</dbReference>
<keyword evidence="3" id="KW-0732">Signal</keyword>
<feature type="region of interest" description="Disordered" evidence="1">
    <location>
        <begin position="502"/>
        <end position="522"/>
    </location>
</feature>
<feature type="compositionally biased region" description="Acidic residues" evidence="1">
    <location>
        <begin position="513"/>
        <end position="522"/>
    </location>
</feature>
<dbReference type="PROSITE" id="PS51257">
    <property type="entry name" value="PROKAR_LIPOPROTEIN"/>
    <property type="match status" value="1"/>
</dbReference>
<keyword evidence="5" id="KW-1185">Reference proteome</keyword>
<keyword evidence="2" id="KW-0812">Transmembrane</keyword>
<feature type="transmembrane region" description="Helical" evidence="2">
    <location>
        <begin position="478"/>
        <end position="497"/>
    </location>
</feature>
<dbReference type="GeneID" id="78276405"/>
<dbReference type="InterPro" id="IPR013783">
    <property type="entry name" value="Ig-like_fold"/>
</dbReference>
<evidence type="ECO:0000256" key="1">
    <source>
        <dbReference type="SAM" id="MobiDB-lite"/>
    </source>
</evidence>
<feature type="signal peptide" evidence="3">
    <location>
        <begin position="1"/>
        <end position="29"/>
    </location>
</feature>
<dbReference type="AlphaFoldDB" id="A0A1U7NK21"/>
<proteinExistence type="predicted"/>
<organism evidence="4 5">
    <name type="scientific">Dubosiella newyorkensis</name>
    <dbReference type="NCBI Taxonomy" id="1862672"/>
    <lineage>
        <taxon>Bacteria</taxon>
        <taxon>Bacillati</taxon>
        <taxon>Bacillota</taxon>
        <taxon>Erysipelotrichia</taxon>
        <taxon>Erysipelotrichales</taxon>
        <taxon>Erysipelotrichaceae</taxon>
        <taxon>Dubosiella</taxon>
    </lineage>
</organism>
<dbReference type="OrthoDB" id="1704454at2"/>
<dbReference type="EMBL" id="MPKA01000113">
    <property type="protein sequence ID" value="OLU44346.1"/>
    <property type="molecule type" value="Genomic_DNA"/>
</dbReference>
<keyword evidence="2" id="KW-0472">Membrane</keyword>
<evidence type="ECO:0000313" key="5">
    <source>
        <dbReference type="Proteomes" id="UP000186705"/>
    </source>
</evidence>
<feature type="chain" id="PRO_5012007459" description="CARDB domain-containing protein" evidence="3">
    <location>
        <begin position="30"/>
        <end position="522"/>
    </location>
</feature>
<dbReference type="PANTHER" id="PTHR35902:SF3">
    <property type="entry name" value="NPCBM-ASSOCIATED, NEW3 DOMAIN OF ALPHA-GALACTOSIDASE"/>
    <property type="match status" value="1"/>
</dbReference>
<dbReference type="PANTHER" id="PTHR35902">
    <property type="entry name" value="S-LAYER DOMAIN-LIKE PROTEIN-RELATED"/>
    <property type="match status" value="1"/>
</dbReference>
<accession>A0A1U7NK21</accession>
<gene>
    <name evidence="4" type="ORF">BO225_10695</name>
</gene>